<evidence type="ECO:0008006" key="4">
    <source>
        <dbReference type="Google" id="ProtNLM"/>
    </source>
</evidence>
<organism evidence="2 3">
    <name type="scientific">Halobacillus aidingensis</name>
    <dbReference type="NCBI Taxonomy" id="240303"/>
    <lineage>
        <taxon>Bacteria</taxon>
        <taxon>Bacillati</taxon>
        <taxon>Bacillota</taxon>
        <taxon>Bacilli</taxon>
        <taxon>Bacillales</taxon>
        <taxon>Bacillaceae</taxon>
        <taxon>Halobacillus</taxon>
    </lineage>
</organism>
<sequence length="113" mass="12255">MKGILALLLVALFLLPACSPGAGEGGLLEKKQVLNMNPDADYVELENGEVYTHGAEWVYEKSLTKGAKIAEVEKGMASDLPVGTILYESKEIPAILISEYDGKTKRYHLAMGE</sequence>
<dbReference type="EMBL" id="FNIZ01000007">
    <property type="protein sequence ID" value="SDO70935.1"/>
    <property type="molecule type" value="Genomic_DNA"/>
</dbReference>
<gene>
    <name evidence="2" type="ORF">SAMN05421677_107105</name>
</gene>
<feature type="chain" id="PRO_5011598158" description="Lipoprotein" evidence="1">
    <location>
        <begin position="23"/>
        <end position="113"/>
    </location>
</feature>
<dbReference type="STRING" id="240303.SAMN05421677_107105"/>
<dbReference type="OrthoDB" id="1909991at2"/>
<evidence type="ECO:0000313" key="3">
    <source>
        <dbReference type="Proteomes" id="UP000198860"/>
    </source>
</evidence>
<evidence type="ECO:0000313" key="2">
    <source>
        <dbReference type="EMBL" id="SDO70935.1"/>
    </source>
</evidence>
<reference evidence="3" key="1">
    <citation type="submission" date="2016-10" db="EMBL/GenBank/DDBJ databases">
        <authorList>
            <person name="Varghese N."/>
            <person name="Submissions S."/>
        </authorList>
    </citation>
    <scope>NUCLEOTIDE SEQUENCE [LARGE SCALE GENOMIC DNA]</scope>
    <source>
        <strain evidence="3">CGMCC 1.3703</strain>
    </source>
</reference>
<dbReference type="Proteomes" id="UP000198860">
    <property type="component" value="Unassembled WGS sequence"/>
</dbReference>
<keyword evidence="1" id="KW-0732">Signal</keyword>
<dbReference type="RefSeq" id="WP_089652171.1">
    <property type="nucleotide sequence ID" value="NZ_FNIZ01000007.1"/>
</dbReference>
<evidence type="ECO:0000256" key="1">
    <source>
        <dbReference type="SAM" id="SignalP"/>
    </source>
</evidence>
<protein>
    <recommendedName>
        <fullName evidence="4">Lipoprotein</fullName>
    </recommendedName>
</protein>
<name>A0A1H0LS58_HALAD</name>
<feature type="signal peptide" evidence="1">
    <location>
        <begin position="1"/>
        <end position="22"/>
    </location>
</feature>
<dbReference type="AlphaFoldDB" id="A0A1H0LS58"/>
<accession>A0A1H0LS58</accession>
<keyword evidence="3" id="KW-1185">Reference proteome</keyword>
<proteinExistence type="predicted"/>